<feature type="region of interest" description="Disordered" evidence="1">
    <location>
        <begin position="496"/>
        <end position="595"/>
    </location>
</feature>
<proteinExistence type="predicted"/>
<accession>A0AAV9KLZ7</accession>
<feature type="compositionally biased region" description="Basic and acidic residues" evidence="1">
    <location>
        <begin position="542"/>
        <end position="554"/>
    </location>
</feature>
<organism evidence="2 3">
    <name type="scientific">Solanum pinnatisectum</name>
    <name type="common">tansyleaf nightshade</name>
    <dbReference type="NCBI Taxonomy" id="50273"/>
    <lineage>
        <taxon>Eukaryota</taxon>
        <taxon>Viridiplantae</taxon>
        <taxon>Streptophyta</taxon>
        <taxon>Embryophyta</taxon>
        <taxon>Tracheophyta</taxon>
        <taxon>Spermatophyta</taxon>
        <taxon>Magnoliopsida</taxon>
        <taxon>eudicotyledons</taxon>
        <taxon>Gunneridae</taxon>
        <taxon>Pentapetalae</taxon>
        <taxon>asterids</taxon>
        <taxon>lamiids</taxon>
        <taxon>Solanales</taxon>
        <taxon>Solanaceae</taxon>
        <taxon>Solanoideae</taxon>
        <taxon>Solaneae</taxon>
        <taxon>Solanum</taxon>
    </lineage>
</organism>
<name>A0AAV9KLZ7_9SOLN</name>
<dbReference type="PANTHER" id="PTHR34282:SF6">
    <property type="entry name" value="DUF3741 DOMAIN-CONTAINING PROTEIN"/>
    <property type="match status" value="1"/>
</dbReference>
<evidence type="ECO:0000256" key="1">
    <source>
        <dbReference type="SAM" id="MobiDB-lite"/>
    </source>
</evidence>
<sequence length="902" mass="101676">MPPDSLRSAVYRSFVTCDDPKGVVECTTIRKSQMEKNVSCSSDKEKGRETVCKDSHTSSFHLMEVSREAQKLNQVIDSWSKGMTIERHSNDIIAKDLLKGALDLQESLVMLGKLQQASQHMAKLKKKKQKDKPQLDGIPIQRTKSERISEHRLEFQKPRFSVDGDCFDELREVIRDNFARQNLLPPNSASQKSQFQTSEKECVGTRKMIISSDVPSTSSSQSSIVQSQQVTSFDYSPLQEKPDGPNLIARLMGLEEIPRKPHHQTTQKHYENVSVVKQTRPIFDIDLPKAKKPTFISHKVDPKRKTLDEIIETMHFKGLLRSKSTHKSNSVSGLLNKFVDSPPIVIMKPLYSQGEMFPPCNHEQNPSGSRNKWEESSSDDQKGASNFTIYRKMQTGKDHNNRYSKEKGRKDHGEAPSKSKTLQFLIQGKQPKTKIIASSPGKYRGEATAKSKTFDVLSQEKQPNTKIRASSLGKDLGEAPSNSKMLRVLLQEKHPNAKIKASSRGKYSGEATANSKTVKDIIQEKQPNTRTRASSPGKTRQPKKEAIGKREDGTQRVAPAIRNSKEMKNAKIDDSAKFQDQSKMSTVKVRKPERKPLVTQAKSTIYDPQRITTTASHNSIKRKKNVKADKSIKSTPIATVANIEHKDESIEMVQTVDKDTDIAITEVTSSEEFQLEKGADIFEDLVTDNTVNGESFPCESSVLSTHCLDDIKLVEHINYNINVDFTENENFNSRATTRYLLLSSESFLCQSEELFETDMWEPTVWQTTSVDHEIADSTLLLDCANELLENKRSQCALTVNPLSLKAIKMRKFYVSFDKLVNEICDGIEVLRSYNKVAGKNLSADAVYPLLQRDLWCKGVAGSAWDLAWRTGLTNNEVEQVVTDIEKYLLAAFIDDLLTDFML</sequence>
<gene>
    <name evidence="2" type="ORF">R3W88_019327</name>
</gene>
<keyword evidence="3" id="KW-1185">Reference proteome</keyword>
<protein>
    <recommendedName>
        <fullName evidence="4">DUF4378 domain-containing protein</fullName>
    </recommendedName>
</protein>
<dbReference type="PANTHER" id="PTHR34282">
    <property type="entry name" value="OS01G0228800 PROTEIN-RELATED"/>
    <property type="match status" value="1"/>
</dbReference>
<dbReference type="AlphaFoldDB" id="A0AAV9KLZ7"/>
<evidence type="ECO:0000313" key="2">
    <source>
        <dbReference type="EMBL" id="KAK4713420.1"/>
    </source>
</evidence>
<evidence type="ECO:0008006" key="4">
    <source>
        <dbReference type="Google" id="ProtNLM"/>
    </source>
</evidence>
<reference evidence="2 3" key="1">
    <citation type="submission" date="2023-10" db="EMBL/GenBank/DDBJ databases">
        <title>Genome-Wide Identification Analysis in wild type Solanum Pinnatisectum Reveals Some Genes Defensing Phytophthora Infestans.</title>
        <authorList>
            <person name="Sun C."/>
        </authorList>
    </citation>
    <scope>NUCLEOTIDE SEQUENCE [LARGE SCALE GENOMIC DNA]</scope>
    <source>
        <strain evidence="2">LQN</strain>
        <tissue evidence="2">Leaf</tissue>
    </source>
</reference>
<dbReference type="EMBL" id="JAWPEI010000010">
    <property type="protein sequence ID" value="KAK4713420.1"/>
    <property type="molecule type" value="Genomic_DNA"/>
</dbReference>
<dbReference type="Proteomes" id="UP001311915">
    <property type="component" value="Unassembled WGS sequence"/>
</dbReference>
<feature type="compositionally biased region" description="Polar residues" evidence="1">
    <location>
        <begin position="525"/>
        <end position="538"/>
    </location>
</feature>
<evidence type="ECO:0000313" key="3">
    <source>
        <dbReference type="Proteomes" id="UP001311915"/>
    </source>
</evidence>
<feature type="compositionally biased region" description="Basic and acidic residues" evidence="1">
    <location>
        <begin position="563"/>
        <end position="577"/>
    </location>
</feature>
<comment type="caution">
    <text evidence="2">The sequence shown here is derived from an EMBL/GenBank/DDBJ whole genome shotgun (WGS) entry which is preliminary data.</text>
</comment>
<feature type="compositionally biased region" description="Basic and acidic residues" evidence="1">
    <location>
        <begin position="395"/>
        <end position="417"/>
    </location>
</feature>
<feature type="region of interest" description="Disordered" evidence="1">
    <location>
        <begin position="356"/>
        <end position="419"/>
    </location>
</feature>
<feature type="compositionally biased region" description="Basic and acidic residues" evidence="1">
    <location>
        <begin position="371"/>
        <end position="382"/>
    </location>
</feature>